<protein>
    <submittedName>
        <fullName evidence="2">Uncharacterized protein</fullName>
    </submittedName>
</protein>
<gene>
    <name evidence="2" type="ORF">G3I29_31235</name>
</gene>
<reference evidence="2 3" key="1">
    <citation type="submission" date="2020-01" db="EMBL/GenBank/DDBJ databases">
        <title>Insect and environment-associated Actinomycetes.</title>
        <authorList>
            <person name="Currrie C."/>
            <person name="Chevrette M."/>
            <person name="Carlson C."/>
            <person name="Stubbendieck R."/>
            <person name="Wendt-Pienkowski E."/>
        </authorList>
    </citation>
    <scope>NUCLEOTIDE SEQUENCE [LARGE SCALE GENOMIC DNA]</scope>
    <source>
        <strain evidence="2 3">SID11342</strain>
    </source>
</reference>
<proteinExistence type="predicted"/>
<accession>A0A6N9U7N3</accession>
<sequence length="96" mass="10065">MIRRQLDQIAPGTAEVRTVPVTLDGEPRTWVALLNDLAQPIGGGDARLAAIGLLARAFPGADWSAPQRYDVRTGHLTPDAPTAPAALGIDTAEAAR</sequence>
<evidence type="ECO:0000313" key="2">
    <source>
        <dbReference type="EMBL" id="NEA19850.1"/>
    </source>
</evidence>
<organism evidence="2 3">
    <name type="scientific">Streptomyces halstedii</name>
    <dbReference type="NCBI Taxonomy" id="1944"/>
    <lineage>
        <taxon>Bacteria</taxon>
        <taxon>Bacillati</taxon>
        <taxon>Actinomycetota</taxon>
        <taxon>Actinomycetes</taxon>
        <taxon>Kitasatosporales</taxon>
        <taxon>Streptomycetaceae</taxon>
        <taxon>Streptomyces</taxon>
    </lineage>
</organism>
<dbReference type="EMBL" id="JAAGLQ010000648">
    <property type="protein sequence ID" value="NEA19850.1"/>
    <property type="molecule type" value="Genomic_DNA"/>
</dbReference>
<comment type="caution">
    <text evidence="2">The sequence shown here is derived from an EMBL/GenBank/DDBJ whole genome shotgun (WGS) entry which is preliminary data.</text>
</comment>
<evidence type="ECO:0000256" key="1">
    <source>
        <dbReference type="SAM" id="MobiDB-lite"/>
    </source>
</evidence>
<feature type="compositionally biased region" description="Low complexity" evidence="1">
    <location>
        <begin position="77"/>
        <end position="86"/>
    </location>
</feature>
<feature type="region of interest" description="Disordered" evidence="1">
    <location>
        <begin position="75"/>
        <end position="96"/>
    </location>
</feature>
<evidence type="ECO:0000313" key="3">
    <source>
        <dbReference type="Proteomes" id="UP000471293"/>
    </source>
</evidence>
<dbReference type="AlphaFoldDB" id="A0A6N9U7N3"/>
<name>A0A6N9U7N3_STRHA</name>
<dbReference type="Proteomes" id="UP000471293">
    <property type="component" value="Unassembled WGS sequence"/>
</dbReference>